<accession>A0A1I0ZXD5</accession>
<dbReference type="Proteomes" id="UP000198838">
    <property type="component" value="Unassembled WGS sequence"/>
</dbReference>
<dbReference type="STRING" id="1120918.SAMN05216249_11763"/>
<dbReference type="AlphaFoldDB" id="A0A1I0ZXD5"/>
<evidence type="ECO:0000259" key="3">
    <source>
        <dbReference type="PROSITE" id="PS51747"/>
    </source>
</evidence>
<dbReference type="InterPro" id="IPR016193">
    <property type="entry name" value="Cytidine_deaminase-like"/>
</dbReference>
<evidence type="ECO:0000256" key="2">
    <source>
        <dbReference type="ARBA" id="ARBA00022833"/>
    </source>
</evidence>
<dbReference type="GO" id="GO:0006152">
    <property type="term" value="P:purine nucleoside catabolic process"/>
    <property type="evidence" value="ECO:0007669"/>
    <property type="project" value="TreeGrafter"/>
</dbReference>
<organism evidence="4 5">
    <name type="scientific">Acetitomaculum ruminis DSM 5522</name>
    <dbReference type="NCBI Taxonomy" id="1120918"/>
    <lineage>
        <taxon>Bacteria</taxon>
        <taxon>Bacillati</taxon>
        <taxon>Bacillota</taxon>
        <taxon>Clostridia</taxon>
        <taxon>Lachnospirales</taxon>
        <taxon>Lachnospiraceae</taxon>
        <taxon>Acetitomaculum</taxon>
    </lineage>
</organism>
<dbReference type="GO" id="GO:0008270">
    <property type="term" value="F:zinc ion binding"/>
    <property type="evidence" value="ECO:0007669"/>
    <property type="project" value="InterPro"/>
</dbReference>
<dbReference type="SUPFAM" id="SSF53927">
    <property type="entry name" value="Cytidine deaminase-like"/>
    <property type="match status" value="1"/>
</dbReference>
<protein>
    <submittedName>
        <fullName evidence="4">tRNA(Arg) A34 adenosine deaminase TadA</fullName>
    </submittedName>
</protein>
<dbReference type="GO" id="GO:0047974">
    <property type="term" value="F:guanosine deaminase activity"/>
    <property type="evidence" value="ECO:0007669"/>
    <property type="project" value="TreeGrafter"/>
</dbReference>
<keyword evidence="2" id="KW-0862">Zinc</keyword>
<dbReference type="PROSITE" id="PS00903">
    <property type="entry name" value="CYT_DCMP_DEAMINASES_1"/>
    <property type="match status" value="1"/>
</dbReference>
<dbReference type="CDD" id="cd01285">
    <property type="entry name" value="nucleoside_deaminase"/>
    <property type="match status" value="1"/>
</dbReference>
<dbReference type="PROSITE" id="PS51747">
    <property type="entry name" value="CYT_DCMP_DEAMINASES_2"/>
    <property type="match status" value="1"/>
</dbReference>
<evidence type="ECO:0000256" key="1">
    <source>
        <dbReference type="ARBA" id="ARBA00022723"/>
    </source>
</evidence>
<dbReference type="PANTHER" id="PTHR11079:SF161">
    <property type="entry name" value="CMP_DCMP-TYPE DEAMINASE DOMAIN-CONTAINING PROTEIN"/>
    <property type="match status" value="1"/>
</dbReference>
<proteinExistence type="predicted"/>
<dbReference type="EMBL" id="FOJY01000017">
    <property type="protein sequence ID" value="SFB29090.1"/>
    <property type="molecule type" value="Genomic_DNA"/>
</dbReference>
<dbReference type="Pfam" id="PF00383">
    <property type="entry name" value="dCMP_cyt_deam_1"/>
    <property type="match status" value="1"/>
</dbReference>
<reference evidence="4 5" key="1">
    <citation type="submission" date="2016-10" db="EMBL/GenBank/DDBJ databases">
        <authorList>
            <person name="de Groot N.N."/>
        </authorList>
    </citation>
    <scope>NUCLEOTIDE SEQUENCE [LARGE SCALE GENOMIC DNA]</scope>
    <source>
        <strain evidence="4 5">DSM 5522</strain>
    </source>
</reference>
<evidence type="ECO:0000313" key="4">
    <source>
        <dbReference type="EMBL" id="SFB29090.1"/>
    </source>
</evidence>
<dbReference type="PANTHER" id="PTHR11079">
    <property type="entry name" value="CYTOSINE DEAMINASE FAMILY MEMBER"/>
    <property type="match status" value="1"/>
</dbReference>
<sequence length="162" mass="18119">MKEEKIEITAQNPYMSDAVSEALEGINSGHGGPFGCVIVKDEKIVGRGHNMVLKNCDSTAHGEVVAIRDAEKNLNTYDLSNCILYTTAEPCPMCLYAILWANIKKVYYGCTIKDTANIGFRDEKFDDLAGGREAFKDFLSCIDRDACLSLFDYYEKLESEIY</sequence>
<dbReference type="InterPro" id="IPR016192">
    <property type="entry name" value="APOBEC/CMP_deaminase_Zn-bd"/>
</dbReference>
<gene>
    <name evidence="4" type="ORF">SAMN05216249_11763</name>
</gene>
<dbReference type="Gene3D" id="3.40.140.10">
    <property type="entry name" value="Cytidine Deaminase, domain 2"/>
    <property type="match status" value="1"/>
</dbReference>
<evidence type="ECO:0000313" key="5">
    <source>
        <dbReference type="Proteomes" id="UP000198838"/>
    </source>
</evidence>
<feature type="domain" description="CMP/dCMP-type deaminase" evidence="3">
    <location>
        <begin position="9"/>
        <end position="123"/>
    </location>
</feature>
<keyword evidence="1" id="KW-0479">Metal-binding</keyword>
<dbReference type="InterPro" id="IPR002125">
    <property type="entry name" value="CMP_dCMP_dom"/>
</dbReference>
<name>A0A1I0ZXD5_9FIRM</name>
<dbReference type="RefSeq" id="WP_330392110.1">
    <property type="nucleotide sequence ID" value="NZ_FOJY01000017.1"/>
</dbReference>
<keyword evidence="5" id="KW-1185">Reference proteome</keyword>